<evidence type="ECO:0000313" key="3">
    <source>
        <dbReference type="EMBL" id="SIQ23436.1"/>
    </source>
</evidence>
<accession>A0A1N6R470</accession>
<keyword evidence="4" id="KW-1185">Reference proteome</keyword>
<dbReference type="Gene3D" id="3.30.450.290">
    <property type="match status" value="1"/>
</dbReference>
<dbReference type="Pfam" id="PF11845">
    <property type="entry name" value="Tll0287-like"/>
    <property type="match status" value="1"/>
</dbReference>
<dbReference type="OrthoDB" id="9797588at2"/>
<dbReference type="EMBL" id="FTMD01000003">
    <property type="protein sequence ID" value="SIQ23436.1"/>
    <property type="molecule type" value="Genomic_DNA"/>
</dbReference>
<name>A0A1N6R470_9RHOO</name>
<dbReference type="AlphaFoldDB" id="A0A1N6R470"/>
<dbReference type="Proteomes" id="UP000186819">
    <property type="component" value="Unassembled WGS sequence"/>
</dbReference>
<evidence type="ECO:0000256" key="1">
    <source>
        <dbReference type="SAM" id="SignalP"/>
    </source>
</evidence>
<organism evidence="3 4">
    <name type="scientific">Aromatoleum tolulyticum</name>
    <dbReference type="NCBI Taxonomy" id="34027"/>
    <lineage>
        <taxon>Bacteria</taxon>
        <taxon>Pseudomonadati</taxon>
        <taxon>Pseudomonadota</taxon>
        <taxon>Betaproteobacteria</taxon>
        <taxon>Rhodocyclales</taxon>
        <taxon>Rhodocyclaceae</taxon>
        <taxon>Aromatoleum</taxon>
    </lineage>
</organism>
<proteinExistence type="predicted"/>
<keyword evidence="1" id="KW-0732">Signal</keyword>
<reference evidence="4" key="1">
    <citation type="submission" date="2017-01" db="EMBL/GenBank/DDBJ databases">
        <authorList>
            <person name="Varghese N."/>
            <person name="Submissions S."/>
        </authorList>
    </citation>
    <scope>NUCLEOTIDE SEQUENCE [LARGE SCALE GENOMIC DNA]</scope>
    <source>
        <strain evidence="4">ATCC 51758</strain>
    </source>
</reference>
<dbReference type="STRING" id="34027.SAMN05421829_10377"/>
<feature type="signal peptide" evidence="1">
    <location>
        <begin position="1"/>
        <end position="21"/>
    </location>
</feature>
<protein>
    <recommendedName>
        <fullName evidence="2">Tll0287-like domain-containing protein</fullName>
    </recommendedName>
</protein>
<sequence>MTIGRLALVAAIASAALPALAQELALMTEARAAATSLPPRLVTALNEEIAKGGPEGAIPVCRDMAPKMAKEIGASTGWQLKRVTLKARNPQRATPDAWERATLAEFDRRAAAGENPSKLEKGEMVEQADGTRAFRYAKALPTQALCLNCHGPEDKLTAAVKARLAEHYPQDRATGYSEGQIRGAIVATKPL</sequence>
<dbReference type="InterPro" id="IPR021796">
    <property type="entry name" value="Tll0287-like_dom"/>
</dbReference>
<dbReference type="RefSeq" id="WP_076601354.1">
    <property type="nucleotide sequence ID" value="NZ_FTMD01000003.1"/>
</dbReference>
<gene>
    <name evidence="3" type="ORF">SAMN05421829_10377</name>
</gene>
<evidence type="ECO:0000313" key="4">
    <source>
        <dbReference type="Proteomes" id="UP000186819"/>
    </source>
</evidence>
<feature type="chain" id="PRO_5012749077" description="Tll0287-like domain-containing protein" evidence="1">
    <location>
        <begin position="22"/>
        <end position="191"/>
    </location>
</feature>
<evidence type="ECO:0000259" key="2">
    <source>
        <dbReference type="Pfam" id="PF11845"/>
    </source>
</evidence>
<feature type="domain" description="Tll0287-like" evidence="2">
    <location>
        <begin position="42"/>
        <end position="189"/>
    </location>
</feature>